<dbReference type="Proteomes" id="UP000077755">
    <property type="component" value="Chromosome 6"/>
</dbReference>
<evidence type="ECO:0000313" key="3">
    <source>
        <dbReference type="Proteomes" id="UP000077755"/>
    </source>
</evidence>
<reference evidence="2" key="1">
    <citation type="journal article" date="2016" name="Nat. Genet.">
        <title>A high-quality carrot genome assembly provides new insights into carotenoid accumulation and asterid genome evolution.</title>
        <authorList>
            <person name="Iorizzo M."/>
            <person name="Ellison S."/>
            <person name="Senalik D."/>
            <person name="Zeng P."/>
            <person name="Satapoomin P."/>
            <person name="Huang J."/>
            <person name="Bowman M."/>
            <person name="Iovene M."/>
            <person name="Sanseverino W."/>
            <person name="Cavagnaro P."/>
            <person name="Yildiz M."/>
            <person name="Macko-Podgorni A."/>
            <person name="Moranska E."/>
            <person name="Grzebelus E."/>
            <person name="Grzebelus D."/>
            <person name="Ashrafi H."/>
            <person name="Zheng Z."/>
            <person name="Cheng S."/>
            <person name="Spooner D."/>
            <person name="Van Deynze A."/>
            <person name="Simon P."/>
        </authorList>
    </citation>
    <scope>NUCLEOTIDE SEQUENCE</scope>
    <source>
        <tissue evidence="2">Leaf</tissue>
    </source>
</reference>
<sequence>MTNSGRKTSANSKKQASVEFVSGVPEENTVANQRITRSMKNGEPQKNAGRTNWKNTKNALGIKKQYPAKVIKLYVVRIMWTSFDKKRKHCTTLLFLKQGEAIGNKEPLVNDKSLDKKRSSYDNYIQKKFYNSRHSSQSIRGTS</sequence>
<protein>
    <submittedName>
        <fullName evidence="2">Uncharacterized protein</fullName>
    </submittedName>
</protein>
<feature type="compositionally biased region" description="Polar residues" evidence="1">
    <location>
        <begin position="1"/>
        <end position="15"/>
    </location>
</feature>
<dbReference type="AlphaFoldDB" id="A0AAF1B2H2"/>
<evidence type="ECO:0000313" key="2">
    <source>
        <dbReference type="EMBL" id="WOH03665.1"/>
    </source>
</evidence>
<dbReference type="EMBL" id="CP093348">
    <property type="protein sequence ID" value="WOH03665.1"/>
    <property type="molecule type" value="Genomic_DNA"/>
</dbReference>
<feature type="region of interest" description="Disordered" evidence="1">
    <location>
        <begin position="37"/>
        <end position="56"/>
    </location>
</feature>
<proteinExistence type="predicted"/>
<feature type="region of interest" description="Disordered" evidence="1">
    <location>
        <begin position="1"/>
        <end position="23"/>
    </location>
</feature>
<reference evidence="2" key="2">
    <citation type="submission" date="2022-03" db="EMBL/GenBank/DDBJ databases">
        <title>Draft title - Genomic analysis of global carrot germplasm unveils the trajectory of domestication and the origin of high carotenoid orange carrot.</title>
        <authorList>
            <person name="Iorizzo M."/>
            <person name="Ellison S."/>
            <person name="Senalik D."/>
            <person name="Macko-Podgorni A."/>
            <person name="Grzebelus D."/>
            <person name="Bostan H."/>
            <person name="Rolling W."/>
            <person name="Curaba J."/>
            <person name="Simon P."/>
        </authorList>
    </citation>
    <scope>NUCLEOTIDE SEQUENCE</scope>
    <source>
        <tissue evidence="2">Leaf</tissue>
    </source>
</reference>
<keyword evidence="3" id="KW-1185">Reference proteome</keyword>
<name>A0AAF1B2H2_DAUCS</name>
<gene>
    <name evidence="2" type="ORF">DCAR_0623064</name>
</gene>
<evidence type="ECO:0000256" key="1">
    <source>
        <dbReference type="SAM" id="MobiDB-lite"/>
    </source>
</evidence>
<organism evidence="2 3">
    <name type="scientific">Daucus carota subsp. sativus</name>
    <name type="common">Carrot</name>
    <dbReference type="NCBI Taxonomy" id="79200"/>
    <lineage>
        <taxon>Eukaryota</taxon>
        <taxon>Viridiplantae</taxon>
        <taxon>Streptophyta</taxon>
        <taxon>Embryophyta</taxon>
        <taxon>Tracheophyta</taxon>
        <taxon>Spermatophyta</taxon>
        <taxon>Magnoliopsida</taxon>
        <taxon>eudicotyledons</taxon>
        <taxon>Gunneridae</taxon>
        <taxon>Pentapetalae</taxon>
        <taxon>asterids</taxon>
        <taxon>campanulids</taxon>
        <taxon>Apiales</taxon>
        <taxon>Apiaceae</taxon>
        <taxon>Apioideae</taxon>
        <taxon>Scandiceae</taxon>
        <taxon>Daucinae</taxon>
        <taxon>Daucus</taxon>
        <taxon>Daucus sect. Daucus</taxon>
    </lineage>
</organism>
<accession>A0AAF1B2H2</accession>